<dbReference type="Proteomes" id="UP000574191">
    <property type="component" value="Unassembled WGS sequence"/>
</dbReference>
<keyword evidence="5 12" id="KW-0694">RNA-binding</keyword>
<dbReference type="Pfam" id="PF01170">
    <property type="entry name" value="UPF0020"/>
    <property type="match status" value="1"/>
</dbReference>
<dbReference type="SMART" id="SM00981">
    <property type="entry name" value="THUMP"/>
    <property type="match status" value="1"/>
</dbReference>
<keyword evidence="3" id="KW-0489">Methyltransferase</keyword>
<organism evidence="15 16">
    <name type="scientific">Hypocryptadius cinnamomeus</name>
    <dbReference type="NCBI Taxonomy" id="589841"/>
    <lineage>
        <taxon>Eukaryota</taxon>
        <taxon>Metazoa</taxon>
        <taxon>Chordata</taxon>
        <taxon>Craniata</taxon>
        <taxon>Vertebrata</taxon>
        <taxon>Euteleostomi</taxon>
        <taxon>Archelosauria</taxon>
        <taxon>Archosauria</taxon>
        <taxon>Dinosauria</taxon>
        <taxon>Saurischia</taxon>
        <taxon>Theropoda</taxon>
        <taxon>Coelurosauria</taxon>
        <taxon>Aves</taxon>
        <taxon>Neognathae</taxon>
        <taxon>Neoaves</taxon>
        <taxon>Telluraves</taxon>
        <taxon>Australaves</taxon>
        <taxon>Passeriformes</taxon>
        <taxon>Sylvioidea</taxon>
        <taxon>Zosteropidae</taxon>
        <taxon>Hypocryptadius</taxon>
    </lineage>
</organism>
<dbReference type="GO" id="GO:0043527">
    <property type="term" value="C:tRNA methyltransferase complex"/>
    <property type="evidence" value="ECO:0007669"/>
    <property type="project" value="UniProtKB-ARBA"/>
</dbReference>
<dbReference type="AlphaFoldDB" id="A0A7L2PXN1"/>
<evidence type="ECO:0000256" key="6">
    <source>
        <dbReference type="ARBA" id="ARBA00023242"/>
    </source>
</evidence>
<dbReference type="GO" id="GO:0003723">
    <property type="term" value="F:RNA binding"/>
    <property type="evidence" value="ECO:0007669"/>
    <property type="project" value="UniProtKB-UniRule"/>
</dbReference>
<evidence type="ECO:0000256" key="7">
    <source>
        <dbReference type="ARBA" id="ARBA00050381"/>
    </source>
</evidence>
<evidence type="ECO:0000256" key="9">
    <source>
        <dbReference type="ARBA" id="ARBA00065362"/>
    </source>
</evidence>
<evidence type="ECO:0000256" key="12">
    <source>
        <dbReference type="PROSITE-ProRule" id="PRU00529"/>
    </source>
</evidence>
<dbReference type="Gene3D" id="3.30.2130.30">
    <property type="match status" value="1"/>
</dbReference>
<feature type="region of interest" description="Disordered" evidence="13">
    <location>
        <begin position="177"/>
        <end position="209"/>
    </location>
</feature>
<evidence type="ECO:0000313" key="15">
    <source>
        <dbReference type="EMBL" id="NXR88995.1"/>
    </source>
</evidence>
<keyword evidence="6" id="KW-0539">Nucleus</keyword>
<feature type="non-terminal residue" evidence="15">
    <location>
        <position position="506"/>
    </location>
</feature>
<comment type="catalytic activity">
    <reaction evidence="7">
        <text>guanosine in U6 snRNA + S-adenosyl-L-methionine = N(2)-methylguanosine in U6 snRNA + S-adenosyl-L-homocysteine + H(+)</text>
        <dbReference type="Rhea" id="RHEA:83423"/>
        <dbReference type="Rhea" id="RHEA-COMP:20128"/>
        <dbReference type="Rhea" id="RHEA-COMP:20129"/>
        <dbReference type="ChEBI" id="CHEBI:15378"/>
        <dbReference type="ChEBI" id="CHEBI:57856"/>
        <dbReference type="ChEBI" id="CHEBI:59789"/>
        <dbReference type="ChEBI" id="CHEBI:74269"/>
        <dbReference type="ChEBI" id="CHEBI:74481"/>
    </reaction>
    <physiologicalReaction direction="left-to-right" evidence="7">
        <dbReference type="Rhea" id="RHEA:83424"/>
    </physiologicalReaction>
</comment>
<evidence type="ECO:0000256" key="10">
    <source>
        <dbReference type="ARBA" id="ARBA00072638"/>
    </source>
</evidence>
<comment type="subunit">
    <text evidence="9">Part of the heterodimeric THUMPD2-TRM112 methyltransferase complex; this complex forms an active tRNA methyltransferase, where TRMT112 acts as an activator of the catalytic subunit THUMPD2.</text>
</comment>
<dbReference type="PANTHER" id="PTHR14911">
    <property type="entry name" value="THUMP DOMAIN-CONTAINING"/>
    <property type="match status" value="1"/>
</dbReference>
<evidence type="ECO:0000256" key="11">
    <source>
        <dbReference type="ARBA" id="ARBA00077987"/>
    </source>
</evidence>
<dbReference type="PROSITE" id="PS51165">
    <property type="entry name" value="THUMP"/>
    <property type="match status" value="1"/>
</dbReference>
<evidence type="ECO:0000259" key="14">
    <source>
        <dbReference type="PROSITE" id="PS51165"/>
    </source>
</evidence>
<dbReference type="CDD" id="cd11715">
    <property type="entry name" value="THUMP_AdoMetMT"/>
    <property type="match status" value="1"/>
</dbReference>
<dbReference type="Pfam" id="PF02926">
    <property type="entry name" value="THUMP"/>
    <property type="match status" value="1"/>
</dbReference>
<dbReference type="Gene3D" id="3.40.50.150">
    <property type="entry name" value="Vaccinia Virus protein VP39"/>
    <property type="match status" value="1"/>
</dbReference>
<keyword evidence="16" id="KW-1185">Reference proteome</keyword>
<dbReference type="InterPro" id="IPR004114">
    <property type="entry name" value="THUMP_dom"/>
</dbReference>
<dbReference type="SUPFAM" id="SSF53335">
    <property type="entry name" value="S-adenosyl-L-methionine-dependent methyltransferases"/>
    <property type="match status" value="1"/>
</dbReference>
<evidence type="ECO:0000256" key="1">
    <source>
        <dbReference type="ARBA" id="ARBA00004123"/>
    </source>
</evidence>
<dbReference type="GO" id="GO:0030488">
    <property type="term" value="P:tRNA methylation"/>
    <property type="evidence" value="ECO:0007669"/>
    <property type="project" value="TreeGrafter"/>
</dbReference>
<dbReference type="GO" id="GO:0016423">
    <property type="term" value="F:tRNA (guanine) methyltransferase activity"/>
    <property type="evidence" value="ECO:0007669"/>
    <property type="project" value="TreeGrafter"/>
</dbReference>
<evidence type="ECO:0000256" key="13">
    <source>
        <dbReference type="SAM" id="MobiDB-lite"/>
    </source>
</evidence>
<evidence type="ECO:0000256" key="3">
    <source>
        <dbReference type="ARBA" id="ARBA00022603"/>
    </source>
</evidence>
<evidence type="ECO:0000256" key="8">
    <source>
        <dbReference type="ARBA" id="ARBA00055679"/>
    </source>
</evidence>
<dbReference type="OrthoDB" id="2013972at2759"/>
<comment type="function">
    <text evidence="8">Catalytic subunit of the THUMPD2-TRM112 methyltransferase complex, that specifically mediates the S-adenosyl-L-methionine-dependent N(2)-methylation of guanosine nucleotides, most probably at position 72 (m2G72), in the U6snRNA of the major spliceosome. This modification in the U6 snRNA affects the constitutive splicing efficiency of introns that have suboptimal splice sites and can impact final mRNA levels.</text>
</comment>
<dbReference type="PANTHER" id="PTHR14911:SF1">
    <property type="entry name" value="THUMP DOMAIN-CONTAINING PROTEIN 2"/>
    <property type="match status" value="1"/>
</dbReference>
<gene>
    <name evidence="15" type="primary">Thumpd2</name>
    <name evidence="15" type="ORF">HYPCIN_R09666</name>
</gene>
<dbReference type="GO" id="GO:0005634">
    <property type="term" value="C:nucleus"/>
    <property type="evidence" value="ECO:0007669"/>
    <property type="project" value="UniProtKB-SubCell"/>
</dbReference>
<dbReference type="InterPro" id="IPR029063">
    <property type="entry name" value="SAM-dependent_MTases_sf"/>
</dbReference>
<proteinExistence type="inferred from homology"/>
<comment type="subcellular location">
    <subcellularLocation>
        <location evidence="1">Nucleus</location>
    </subcellularLocation>
</comment>
<protein>
    <recommendedName>
        <fullName evidence="10">U6 snRNA (guanine-N(2))-methyltransferase THUMPD2</fullName>
    </recommendedName>
    <alternativeName>
        <fullName evidence="11">THUMP domain-containing protein 2</fullName>
    </alternativeName>
</protein>
<evidence type="ECO:0000313" key="16">
    <source>
        <dbReference type="Proteomes" id="UP000574191"/>
    </source>
</evidence>
<feature type="non-terminal residue" evidence="15">
    <location>
        <position position="1"/>
    </location>
</feature>
<reference evidence="15 16" key="1">
    <citation type="submission" date="2019-09" db="EMBL/GenBank/DDBJ databases">
        <title>Bird 10,000 Genomes (B10K) Project - Family phase.</title>
        <authorList>
            <person name="Zhang G."/>
        </authorList>
    </citation>
    <scope>NUCLEOTIDE SEQUENCE [LARGE SCALE GENOMIC DNA]</scope>
    <source>
        <strain evidence="15">B10K-DU-002-83</strain>
    </source>
</reference>
<dbReference type="InterPro" id="IPR000241">
    <property type="entry name" value="RlmKL-like_Mtase"/>
</dbReference>
<sequence>PPIPRGAPPPSRPHLAKMSSAEPGRFFCTAGRGLEPFLAREVRARLGATEVDCVSGKVFFRAAAGSGELRQLRSGERLFLLLKKHSPLPVSGNRGKMLHEIKSLVIEDPKYWLDIISVWRKLHGHEGKMDDGSRENALALKRKSEDETNTASKRQKMEQVRAIVSEECQVGAGETCEAPDRMSRQEECWTESRTSSELPSRGSGEDPAANEELSFSFRVSCRCSGAIARILTSQEVGRAIGTALVKQCGWRADLRDPDLEIFVHLNDIHSVVGIPLFRLPLANREYIRTAGLRSTVAWAMASLAEIRAGALVLDPMCGLGTILLEAAKEWPEACYWGADISDSQLEGADGNIRTAGLVDKIELLKASVKTLPLPSESFDSIISDIPFGKKFKTTSDAQLLPDLLQEMERVLHVGGTLVLLLSQELHRRVGGLTRCAGGGCAEASADSDSGAAPSVDGNSSSLAQGGGEPVLSRYFGSLLPEGVYAVSLGKTDAFIHKYRKVSPAGS</sequence>
<dbReference type="FunFam" id="3.40.50.150:FF:000177">
    <property type="entry name" value="THUMP domain containing 2, isoform CRA_b"/>
    <property type="match status" value="1"/>
</dbReference>
<evidence type="ECO:0000256" key="5">
    <source>
        <dbReference type="ARBA" id="ARBA00022884"/>
    </source>
</evidence>
<keyword evidence="4" id="KW-0808">Transferase</keyword>
<evidence type="ECO:0000256" key="2">
    <source>
        <dbReference type="ARBA" id="ARBA00008361"/>
    </source>
</evidence>
<accession>A0A7L2PXN1</accession>
<feature type="compositionally biased region" description="Basic and acidic residues" evidence="13">
    <location>
        <begin position="178"/>
        <end position="187"/>
    </location>
</feature>
<evidence type="ECO:0000256" key="4">
    <source>
        <dbReference type="ARBA" id="ARBA00022679"/>
    </source>
</evidence>
<comment type="similarity">
    <text evidence="2">Belongs to the methyltransferase superfamily.</text>
</comment>
<name>A0A7L2PXN1_9PASS</name>
<comment type="caution">
    <text evidence="15">The sequence shown here is derived from an EMBL/GenBank/DDBJ whole genome shotgun (WGS) entry which is preliminary data.</text>
</comment>
<dbReference type="EMBL" id="VYZP01027928">
    <property type="protein sequence ID" value="NXR88995.1"/>
    <property type="molecule type" value="Genomic_DNA"/>
</dbReference>
<feature type="domain" description="THUMP" evidence="14">
    <location>
        <begin position="167"/>
        <end position="276"/>
    </location>
</feature>
<dbReference type="CDD" id="cd02440">
    <property type="entry name" value="AdoMet_MTases"/>
    <property type="match status" value="1"/>
</dbReference>
<dbReference type="SUPFAM" id="SSF143437">
    <property type="entry name" value="THUMP domain-like"/>
    <property type="match status" value="1"/>
</dbReference>